<feature type="compositionally biased region" description="Basic and acidic residues" evidence="1">
    <location>
        <begin position="48"/>
        <end position="57"/>
    </location>
</feature>
<protein>
    <submittedName>
        <fullName evidence="4">tRNA(Ser) (uridine(44)-2'-O)-methyltransferase</fullName>
    </submittedName>
</protein>
<dbReference type="Proteomes" id="UP000268014">
    <property type="component" value="Unassembled WGS sequence"/>
</dbReference>
<accession>A0A0N4WY15</accession>
<evidence type="ECO:0000313" key="2">
    <source>
        <dbReference type="EMBL" id="VDO61433.1"/>
    </source>
</evidence>
<feature type="region of interest" description="Disordered" evidence="1">
    <location>
        <begin position="1"/>
        <end position="57"/>
    </location>
</feature>
<dbReference type="EMBL" id="UZAF01019562">
    <property type="protein sequence ID" value="VDO61433.1"/>
    <property type="molecule type" value="Genomic_DNA"/>
</dbReference>
<feature type="compositionally biased region" description="Polar residues" evidence="1">
    <location>
        <begin position="20"/>
        <end position="29"/>
    </location>
</feature>
<reference evidence="2 3" key="2">
    <citation type="submission" date="2018-11" db="EMBL/GenBank/DDBJ databases">
        <authorList>
            <consortium name="Pathogen Informatics"/>
        </authorList>
    </citation>
    <scope>NUCLEOTIDE SEQUENCE [LARGE SCALE GENOMIC DNA]</scope>
    <source>
        <strain evidence="2 3">MHpl1</strain>
    </source>
</reference>
<evidence type="ECO:0000313" key="3">
    <source>
        <dbReference type="Proteomes" id="UP000268014"/>
    </source>
</evidence>
<proteinExistence type="predicted"/>
<reference evidence="4" key="1">
    <citation type="submission" date="2017-02" db="UniProtKB">
        <authorList>
            <consortium name="WormBaseParasite"/>
        </authorList>
    </citation>
    <scope>IDENTIFICATION</scope>
</reference>
<evidence type="ECO:0000313" key="4">
    <source>
        <dbReference type="WBParaSite" id="HPLM_0001674301-mRNA-1"/>
    </source>
</evidence>
<dbReference type="WBParaSite" id="HPLM_0001674301-mRNA-1">
    <property type="protein sequence ID" value="HPLM_0001674301-mRNA-1"/>
    <property type="gene ID" value="HPLM_0001674301"/>
</dbReference>
<dbReference type="AlphaFoldDB" id="A0A0N4WY15"/>
<dbReference type="OrthoDB" id="5864810at2759"/>
<sequence>MISSHFCHDSDGSEHLPQIPTISKQAESSSETDDADREVAEMTQNVENSEKSGREATAALDREKHKLFAEMEESIAMLLEYGEHQAAKPPLSRRNLPREKDEFALGFAFKKACLSRSENSTPDRKVYAIEMDYGKAYGLREEMGRVIAPEVKRFEFPETLPRFGHIKNLVRFVAIWASTVEMQFFCEARDDETLKRDSHFLFAFGNATVTHGAVVPNQIWL</sequence>
<evidence type="ECO:0000256" key="1">
    <source>
        <dbReference type="SAM" id="MobiDB-lite"/>
    </source>
</evidence>
<name>A0A0N4WY15_HAEPC</name>
<keyword evidence="3" id="KW-1185">Reference proteome</keyword>
<gene>
    <name evidence="2" type="ORF">HPLM_LOCUS16735</name>
</gene>
<organism evidence="4">
    <name type="scientific">Haemonchus placei</name>
    <name type="common">Barber's pole worm</name>
    <dbReference type="NCBI Taxonomy" id="6290"/>
    <lineage>
        <taxon>Eukaryota</taxon>
        <taxon>Metazoa</taxon>
        <taxon>Ecdysozoa</taxon>
        <taxon>Nematoda</taxon>
        <taxon>Chromadorea</taxon>
        <taxon>Rhabditida</taxon>
        <taxon>Rhabditina</taxon>
        <taxon>Rhabditomorpha</taxon>
        <taxon>Strongyloidea</taxon>
        <taxon>Trichostrongylidae</taxon>
        <taxon>Haemonchus</taxon>
    </lineage>
</organism>
<feature type="compositionally biased region" description="Basic and acidic residues" evidence="1">
    <location>
        <begin position="1"/>
        <end position="14"/>
    </location>
</feature>